<keyword evidence="1" id="KW-1133">Transmembrane helix</keyword>
<reference evidence="2" key="1">
    <citation type="journal article" date="2020" name="mSystems">
        <title>Genome- and Community-Level Interaction Insights into Carbon Utilization and Element Cycling Functions of Hydrothermarchaeota in Hydrothermal Sediment.</title>
        <authorList>
            <person name="Zhou Z."/>
            <person name="Liu Y."/>
            <person name="Xu W."/>
            <person name="Pan J."/>
            <person name="Luo Z.H."/>
            <person name="Li M."/>
        </authorList>
    </citation>
    <scope>NUCLEOTIDE SEQUENCE [LARGE SCALE GENOMIC DNA]</scope>
    <source>
        <strain evidence="2">SpSt-1042</strain>
    </source>
</reference>
<sequence>MIANLIGGFVSILIGVSLVGPISQQVNDVAETNGDLYNSTTWGATVLKMVPGFFALGILGIGIAVTYSSLRQAGIV</sequence>
<comment type="caution">
    <text evidence="2">The sequence shown here is derived from an EMBL/GenBank/DDBJ whole genome shotgun (WGS) entry which is preliminary data.</text>
</comment>
<organism evidence="2">
    <name type="scientific">candidate division CPR3 bacterium</name>
    <dbReference type="NCBI Taxonomy" id="2268181"/>
    <lineage>
        <taxon>Bacteria</taxon>
        <taxon>Bacteria division CPR3</taxon>
    </lineage>
</organism>
<feature type="transmembrane region" description="Helical" evidence="1">
    <location>
        <begin position="48"/>
        <end position="70"/>
    </location>
</feature>
<evidence type="ECO:0000313" key="2">
    <source>
        <dbReference type="EMBL" id="HHR92239.1"/>
    </source>
</evidence>
<dbReference type="EMBL" id="DRVY01000052">
    <property type="protein sequence ID" value="HHR92239.1"/>
    <property type="molecule type" value="Genomic_DNA"/>
</dbReference>
<name>A0A7C5Z3E8_UNCC3</name>
<evidence type="ECO:0000256" key="1">
    <source>
        <dbReference type="SAM" id="Phobius"/>
    </source>
</evidence>
<accession>A0A7C5Z3E8</accession>
<protein>
    <submittedName>
        <fullName evidence="2">Uncharacterized protein</fullName>
    </submittedName>
</protein>
<gene>
    <name evidence="2" type="ORF">ENL96_01875</name>
</gene>
<keyword evidence="1" id="KW-0812">Transmembrane</keyword>
<dbReference type="AlphaFoldDB" id="A0A7C5Z3E8"/>
<keyword evidence="1" id="KW-0472">Membrane</keyword>
<proteinExistence type="predicted"/>